<organism evidence="2 3">
    <name type="scientific">Flavobacterium suzhouense</name>
    <dbReference type="NCBI Taxonomy" id="1529638"/>
    <lineage>
        <taxon>Bacteria</taxon>
        <taxon>Pseudomonadati</taxon>
        <taxon>Bacteroidota</taxon>
        <taxon>Flavobacteriia</taxon>
        <taxon>Flavobacteriales</taxon>
        <taxon>Flavobacteriaceae</taxon>
        <taxon>Flavobacterium</taxon>
    </lineage>
</organism>
<dbReference type="EMBL" id="JBHUMD010000008">
    <property type="protein sequence ID" value="MFD2602015.1"/>
    <property type="molecule type" value="Genomic_DNA"/>
</dbReference>
<dbReference type="PROSITE" id="PS51257">
    <property type="entry name" value="PROKAR_LIPOPROTEIN"/>
    <property type="match status" value="1"/>
</dbReference>
<dbReference type="RefSeq" id="WP_379820518.1">
    <property type="nucleotide sequence ID" value="NZ_JBHUMD010000008.1"/>
</dbReference>
<sequence>MKTLYILPILLLIIGCKSGTANKPAEAFSSTSENGLAVGTITFEGDVPRNDIYRFLYKPASDDKKFVKKNEGKIEVKARNEKNDRAFTGDFADGKTYLFVIERAPGKYSFNQHTVLSGLGSMGNVNFSKTYGIPFEIKKGEITYLGELSYNDFAQPGDPRIVVYDRYDRDLAELKKKYPNIDWKLASDKTPKSGDKGEGNIIDFR</sequence>
<gene>
    <name evidence="2" type="ORF">ACFSR3_08100</name>
</gene>
<reference evidence="3" key="1">
    <citation type="journal article" date="2019" name="Int. J. Syst. Evol. Microbiol.">
        <title>The Global Catalogue of Microorganisms (GCM) 10K type strain sequencing project: providing services to taxonomists for standard genome sequencing and annotation.</title>
        <authorList>
            <consortium name="The Broad Institute Genomics Platform"/>
            <consortium name="The Broad Institute Genome Sequencing Center for Infectious Disease"/>
            <person name="Wu L."/>
            <person name="Ma J."/>
        </authorList>
    </citation>
    <scope>NUCLEOTIDE SEQUENCE [LARGE SCALE GENOMIC DNA]</scope>
    <source>
        <strain evidence="3">KCTC 42107</strain>
    </source>
</reference>
<evidence type="ECO:0000313" key="2">
    <source>
        <dbReference type="EMBL" id="MFD2602015.1"/>
    </source>
</evidence>
<dbReference type="Proteomes" id="UP001597480">
    <property type="component" value="Unassembled WGS sequence"/>
</dbReference>
<evidence type="ECO:0000313" key="3">
    <source>
        <dbReference type="Proteomes" id="UP001597480"/>
    </source>
</evidence>
<keyword evidence="1" id="KW-0732">Signal</keyword>
<proteinExistence type="predicted"/>
<keyword evidence="3" id="KW-1185">Reference proteome</keyword>
<comment type="caution">
    <text evidence="2">The sequence shown here is derived from an EMBL/GenBank/DDBJ whole genome shotgun (WGS) entry which is preliminary data.</text>
</comment>
<feature type="signal peptide" evidence="1">
    <location>
        <begin position="1"/>
        <end position="21"/>
    </location>
</feature>
<name>A0ABW5NT44_9FLAO</name>
<evidence type="ECO:0008006" key="4">
    <source>
        <dbReference type="Google" id="ProtNLM"/>
    </source>
</evidence>
<evidence type="ECO:0000256" key="1">
    <source>
        <dbReference type="SAM" id="SignalP"/>
    </source>
</evidence>
<protein>
    <recommendedName>
        <fullName evidence="4">Lipoprotein</fullName>
    </recommendedName>
</protein>
<feature type="chain" id="PRO_5047187848" description="Lipoprotein" evidence="1">
    <location>
        <begin position="22"/>
        <end position="205"/>
    </location>
</feature>
<accession>A0ABW5NT44</accession>